<dbReference type="GO" id="GO:0016787">
    <property type="term" value="F:hydrolase activity"/>
    <property type="evidence" value="ECO:0007669"/>
    <property type="project" value="UniProtKB-KW"/>
</dbReference>
<dbReference type="InterPro" id="IPR012338">
    <property type="entry name" value="Beta-lactam/transpept-like"/>
</dbReference>
<dbReference type="Pfam" id="PF00144">
    <property type="entry name" value="Beta-lactamase"/>
    <property type="match status" value="1"/>
</dbReference>
<accession>A0A2K9IUZ5</accession>
<dbReference type="STRING" id="302167.GCA_900166595_03339"/>
<dbReference type="Proteomes" id="UP000234237">
    <property type="component" value="Chromosome"/>
</dbReference>
<gene>
    <name evidence="2" type="ORF">A21D_00463</name>
    <name evidence="3" type="ORF">V2W34_10385</name>
</gene>
<dbReference type="RefSeq" id="WP_164085293.1">
    <property type="nucleotide sequence ID" value="NZ_CP018622.1"/>
</dbReference>
<dbReference type="InterPro" id="IPR001466">
    <property type="entry name" value="Beta-lactam-related"/>
</dbReference>
<protein>
    <submittedName>
        <fullName evidence="2">Beta-lactamase</fullName>
    </submittedName>
    <submittedName>
        <fullName evidence="3">Serine hydrolase</fullName>
    </submittedName>
</protein>
<dbReference type="AlphaFoldDB" id="A0A2K9IUZ5"/>
<dbReference type="EMBL" id="CP018622">
    <property type="protein sequence ID" value="AUJ23576.1"/>
    <property type="molecule type" value="Genomic_DNA"/>
</dbReference>
<dbReference type="SUPFAM" id="SSF56601">
    <property type="entry name" value="beta-lactamase/transpeptidase-like"/>
    <property type="match status" value="1"/>
</dbReference>
<evidence type="ECO:0000313" key="4">
    <source>
        <dbReference type="Proteomes" id="UP000234237"/>
    </source>
</evidence>
<proteinExistence type="predicted"/>
<dbReference type="Proteomes" id="UP001356080">
    <property type="component" value="Unassembled WGS sequence"/>
</dbReference>
<reference evidence="2" key="1">
    <citation type="submission" date="2016-11" db="EMBL/GenBank/DDBJ databases">
        <title>Complete genome sequence of Virgibacillus dokdonensis 21D, a halophilic bacterium isolated from the deep hypersaline anoxic basin Discovery in the Mediterranean Sea.</title>
        <authorList>
            <person name="Zeaiter Z."/>
            <person name="Booth J.M."/>
            <person name="Prosdocimi E.M."/>
            <person name="Mapelli F."/>
            <person name="Fusi M."/>
            <person name="Daffonchio D."/>
            <person name="Borin S."/>
            <person name="Crotti E."/>
        </authorList>
    </citation>
    <scope>NUCLEOTIDE SEQUENCE</scope>
    <source>
        <strain evidence="2">21D</strain>
    </source>
</reference>
<reference evidence="3 5" key="3">
    <citation type="submission" date="2024-01" db="EMBL/GenBank/DDBJ databases">
        <title>Survival strategy associated with biotechnological potential of Virgibacillus dokdonensis T4.6 isolated from salt-fermented shrimp paste.</title>
        <authorList>
            <person name="Doan T.V."/>
            <person name="Quach N.T."/>
            <person name="Phi Q.-T."/>
        </authorList>
    </citation>
    <scope>NUCLEOTIDE SEQUENCE [LARGE SCALE GENOMIC DNA]</scope>
    <source>
        <strain evidence="3 5">T4.6</strain>
    </source>
</reference>
<reference evidence="4" key="2">
    <citation type="submission" date="2016-11" db="EMBL/GenBank/DDBJ databases">
        <title>Complete genome sequence of Virgibacillus pantothenticus 21D, a halophilic bacterium isolated from the deep hypersaline anoxic basin Discovery in the Mediterranean Sea.</title>
        <authorList>
            <person name="Zeaiter Z."/>
            <person name="Booth J.M."/>
            <person name="Prosdocimi E.M."/>
            <person name="Mapelli F."/>
            <person name="Fusi M."/>
            <person name="Daffonchio D."/>
            <person name="Borin S."/>
            <person name="Crotti E."/>
        </authorList>
    </citation>
    <scope>NUCLEOTIDE SEQUENCE [LARGE SCALE GENOMIC DNA]</scope>
    <source>
        <strain evidence="4">21D</strain>
    </source>
</reference>
<organism evidence="2 4">
    <name type="scientific">Virgibacillus dokdonensis</name>
    <dbReference type="NCBI Taxonomy" id="302167"/>
    <lineage>
        <taxon>Bacteria</taxon>
        <taxon>Bacillati</taxon>
        <taxon>Bacillota</taxon>
        <taxon>Bacilli</taxon>
        <taxon>Bacillales</taxon>
        <taxon>Bacillaceae</taxon>
        <taxon>Virgibacillus</taxon>
    </lineage>
</organism>
<sequence>MDDLVSFFHPLFAQNGKESIRLGHVLAHTSGLAAHRHFYKEGLGGEEVLEQICKEKMTYTLNKEVLYSDLNSMILYNLVEEKLWNILNPL</sequence>
<evidence type="ECO:0000313" key="3">
    <source>
        <dbReference type="EMBL" id="MEF2292410.1"/>
    </source>
</evidence>
<evidence type="ECO:0000313" key="5">
    <source>
        <dbReference type="Proteomes" id="UP001356080"/>
    </source>
</evidence>
<keyword evidence="5" id="KW-1185">Reference proteome</keyword>
<dbReference type="EMBL" id="JAZHPM010000016">
    <property type="protein sequence ID" value="MEF2292410.1"/>
    <property type="molecule type" value="Genomic_DNA"/>
</dbReference>
<dbReference type="Gene3D" id="3.40.710.10">
    <property type="entry name" value="DD-peptidase/beta-lactamase superfamily"/>
    <property type="match status" value="1"/>
</dbReference>
<evidence type="ECO:0000313" key="2">
    <source>
        <dbReference type="EMBL" id="AUJ23576.1"/>
    </source>
</evidence>
<evidence type="ECO:0000259" key="1">
    <source>
        <dbReference type="Pfam" id="PF00144"/>
    </source>
</evidence>
<name>A0A2K9IUZ5_9BACI</name>
<keyword evidence="3" id="KW-0378">Hydrolase</keyword>
<feature type="domain" description="Beta-lactamase-related" evidence="1">
    <location>
        <begin position="2"/>
        <end position="80"/>
    </location>
</feature>
<dbReference type="KEGG" id="vpn:A21D_00463"/>